<dbReference type="Gene3D" id="3.30.530.20">
    <property type="match status" value="1"/>
</dbReference>
<keyword evidence="2" id="KW-1185">Reference proteome</keyword>
<name>A0A2M8WVQ3_9MICO</name>
<protein>
    <recommendedName>
        <fullName evidence="3">Polyketide cyclase/dehydrase/lipid transport protein</fullName>
    </recommendedName>
</protein>
<evidence type="ECO:0000313" key="2">
    <source>
        <dbReference type="Proteomes" id="UP000231586"/>
    </source>
</evidence>
<dbReference type="AlphaFoldDB" id="A0A2M8WVQ3"/>
<evidence type="ECO:0008006" key="3">
    <source>
        <dbReference type="Google" id="ProtNLM"/>
    </source>
</evidence>
<dbReference type="InterPro" id="IPR023393">
    <property type="entry name" value="START-like_dom_sf"/>
</dbReference>
<accession>A0A2M8WVQ3</accession>
<dbReference type="Proteomes" id="UP000231586">
    <property type="component" value="Unassembled WGS sequence"/>
</dbReference>
<gene>
    <name evidence="1" type="ORF">CLV34_0852</name>
</gene>
<comment type="caution">
    <text evidence="1">The sequence shown here is derived from an EMBL/GenBank/DDBJ whole genome shotgun (WGS) entry which is preliminary data.</text>
</comment>
<proteinExistence type="predicted"/>
<dbReference type="EMBL" id="PGTZ01000006">
    <property type="protein sequence ID" value="PJI95000.1"/>
    <property type="molecule type" value="Genomic_DNA"/>
</dbReference>
<dbReference type="SUPFAM" id="SSF55961">
    <property type="entry name" value="Bet v1-like"/>
    <property type="match status" value="1"/>
</dbReference>
<reference evidence="1 2" key="1">
    <citation type="submission" date="2017-11" db="EMBL/GenBank/DDBJ databases">
        <title>Genomic Encyclopedia of Archaeal and Bacterial Type Strains, Phase II (KMG-II): From Individual Species to Whole Genera.</title>
        <authorList>
            <person name="Goeker M."/>
        </authorList>
    </citation>
    <scope>NUCLEOTIDE SEQUENCE [LARGE SCALE GENOMIC DNA]</scope>
    <source>
        <strain evidence="1 2">DSM 22413</strain>
    </source>
</reference>
<organism evidence="1 2">
    <name type="scientific">Luteimicrobium subarcticum</name>
    <dbReference type="NCBI Taxonomy" id="620910"/>
    <lineage>
        <taxon>Bacteria</taxon>
        <taxon>Bacillati</taxon>
        <taxon>Actinomycetota</taxon>
        <taxon>Actinomycetes</taxon>
        <taxon>Micrococcales</taxon>
        <taxon>Luteimicrobium</taxon>
    </lineage>
</organism>
<sequence length="188" mass="20296">MRRRVPGRSVRDVRRYRFETTWLLDAPVEACWAVLADPALSWPSWWPGLAGDVVELGPAARDHVGSRARLRYRSPFGFTLRIELALVAARPPVAATFAVRGDLVGRGTVDLAPADARPGGRCDKDPGPVGTRVVVGWDVATTRGWMNALGPVASPAFAWSHAHVMRRGGAGLAVRLRSRPDAGQPCSS</sequence>
<evidence type="ECO:0000313" key="1">
    <source>
        <dbReference type="EMBL" id="PJI95000.1"/>
    </source>
</evidence>